<keyword evidence="4" id="KW-1185">Reference proteome</keyword>
<dbReference type="InterPro" id="IPR001296">
    <property type="entry name" value="Glyco_trans_1"/>
</dbReference>
<dbReference type="AlphaFoldDB" id="A0A2Z2MCI7"/>
<dbReference type="OrthoDB" id="132546at2157"/>
<evidence type="ECO:0000259" key="2">
    <source>
        <dbReference type="Pfam" id="PF00534"/>
    </source>
</evidence>
<accession>A0A2Z2MCI7</accession>
<sequence length="353" mass="42102">MRIYVKYAGNIGGLERVMESIVISLLNIRDKLGIEYEVYCSKLLKEDSMNNPLCDREVIMRESEFRRLYNRFWDYADFYYHYTKFKDLFKDSDIVISHGFLPYKKRQFHVVLDGRDWDWFRRNYQSFAGKCFGYPMFKYRLEYYKRAELIRVFNPSTVEYYYKHFNPSNIVVIPNGVDTEKLLKYSSKKKKYDFAFVGRFSSEKNPEFVINALKDTPYTGVMIGAKEDKDLGNIQILKFRSWDETMKIAGRAKVGIIPSLQESFSLASLEFLGLGLIVLKSDTWKNPLDNYMIEFKCCDRNDFMKKFTNVIDNYKDFKDMIIKGQKIVQEKYDVWKNNRKFIIEILKRKGVLN</sequence>
<reference evidence="3 4" key="1">
    <citation type="submission" date="2016-03" db="EMBL/GenBank/DDBJ databases">
        <title>Complete genome sequence of Thermococcus gorgonarius.</title>
        <authorList>
            <person name="Oger P.M."/>
        </authorList>
    </citation>
    <scope>NUCLEOTIDE SEQUENCE [LARGE SCALE GENOMIC DNA]</scope>
    <source>
        <strain evidence="3 4">W-12</strain>
    </source>
</reference>
<dbReference type="Gene3D" id="3.40.50.2000">
    <property type="entry name" value="Glycogen Phosphorylase B"/>
    <property type="match status" value="2"/>
</dbReference>
<feature type="domain" description="Glycosyl transferase family 1" evidence="2">
    <location>
        <begin position="184"/>
        <end position="285"/>
    </location>
</feature>
<name>A0A2Z2MCI7_THEGO</name>
<dbReference type="EMBL" id="CP014855">
    <property type="protein sequence ID" value="ASJ01664.1"/>
    <property type="molecule type" value="Genomic_DNA"/>
</dbReference>
<dbReference type="SUPFAM" id="SSF53756">
    <property type="entry name" value="UDP-Glycosyltransferase/glycogen phosphorylase"/>
    <property type="match status" value="1"/>
</dbReference>
<dbReference type="PANTHER" id="PTHR46401">
    <property type="entry name" value="GLYCOSYLTRANSFERASE WBBK-RELATED"/>
    <property type="match status" value="1"/>
</dbReference>
<keyword evidence="1" id="KW-0808">Transferase</keyword>
<dbReference type="GO" id="GO:0016757">
    <property type="term" value="F:glycosyltransferase activity"/>
    <property type="evidence" value="ECO:0007669"/>
    <property type="project" value="InterPro"/>
</dbReference>
<dbReference type="PANTHER" id="PTHR46401:SF2">
    <property type="entry name" value="GLYCOSYLTRANSFERASE WBBK-RELATED"/>
    <property type="match status" value="1"/>
</dbReference>
<organism evidence="3 4">
    <name type="scientific">Thermococcus gorgonarius</name>
    <dbReference type="NCBI Taxonomy" id="71997"/>
    <lineage>
        <taxon>Archaea</taxon>
        <taxon>Methanobacteriati</taxon>
        <taxon>Methanobacteriota</taxon>
        <taxon>Thermococci</taxon>
        <taxon>Thermococcales</taxon>
        <taxon>Thermococcaceae</taxon>
        <taxon>Thermococcus</taxon>
    </lineage>
</organism>
<dbReference type="CDD" id="cd03801">
    <property type="entry name" value="GT4_PimA-like"/>
    <property type="match status" value="1"/>
</dbReference>
<evidence type="ECO:0000256" key="1">
    <source>
        <dbReference type="ARBA" id="ARBA00022679"/>
    </source>
</evidence>
<dbReference type="RefSeq" id="WP_088885995.1">
    <property type="nucleotide sequence ID" value="NZ_CP014855.1"/>
</dbReference>
<dbReference type="Pfam" id="PF00534">
    <property type="entry name" value="Glycos_transf_1"/>
    <property type="match status" value="1"/>
</dbReference>
<gene>
    <name evidence="3" type="ORF">A3K92_09320</name>
</gene>
<proteinExistence type="predicted"/>
<evidence type="ECO:0000313" key="4">
    <source>
        <dbReference type="Proteomes" id="UP000250134"/>
    </source>
</evidence>
<evidence type="ECO:0000313" key="3">
    <source>
        <dbReference type="EMBL" id="ASJ01664.1"/>
    </source>
</evidence>
<dbReference type="Proteomes" id="UP000250134">
    <property type="component" value="Chromosome"/>
</dbReference>
<dbReference type="GeneID" id="33332750"/>
<protein>
    <recommendedName>
        <fullName evidence="2">Glycosyl transferase family 1 domain-containing protein</fullName>
    </recommendedName>
</protein>
<dbReference type="KEGG" id="tgg:A3K92_09320"/>